<dbReference type="EMBL" id="RDQH01000334">
    <property type="protein sequence ID" value="RXH91133.1"/>
    <property type="molecule type" value="Genomic_DNA"/>
</dbReference>
<dbReference type="AlphaFoldDB" id="A0A498JBE1"/>
<evidence type="ECO:0000313" key="2">
    <source>
        <dbReference type="Proteomes" id="UP000290289"/>
    </source>
</evidence>
<organism evidence="1 2">
    <name type="scientific">Malus domestica</name>
    <name type="common">Apple</name>
    <name type="synonym">Pyrus malus</name>
    <dbReference type="NCBI Taxonomy" id="3750"/>
    <lineage>
        <taxon>Eukaryota</taxon>
        <taxon>Viridiplantae</taxon>
        <taxon>Streptophyta</taxon>
        <taxon>Embryophyta</taxon>
        <taxon>Tracheophyta</taxon>
        <taxon>Spermatophyta</taxon>
        <taxon>Magnoliopsida</taxon>
        <taxon>eudicotyledons</taxon>
        <taxon>Gunneridae</taxon>
        <taxon>Pentapetalae</taxon>
        <taxon>rosids</taxon>
        <taxon>fabids</taxon>
        <taxon>Rosales</taxon>
        <taxon>Rosaceae</taxon>
        <taxon>Amygdaloideae</taxon>
        <taxon>Maleae</taxon>
        <taxon>Malus</taxon>
    </lineage>
</organism>
<comment type="caution">
    <text evidence="1">The sequence shown here is derived from an EMBL/GenBank/DDBJ whole genome shotgun (WGS) entry which is preliminary data.</text>
</comment>
<gene>
    <name evidence="1" type="ORF">DVH24_020156</name>
</gene>
<evidence type="ECO:0000313" key="1">
    <source>
        <dbReference type="EMBL" id="RXH91133.1"/>
    </source>
</evidence>
<accession>A0A498JBE1</accession>
<reference evidence="1 2" key="1">
    <citation type="submission" date="2018-10" db="EMBL/GenBank/DDBJ databases">
        <title>A high-quality apple genome assembly.</title>
        <authorList>
            <person name="Hu J."/>
        </authorList>
    </citation>
    <scope>NUCLEOTIDE SEQUENCE [LARGE SCALE GENOMIC DNA]</scope>
    <source>
        <strain evidence="2">cv. HFTH1</strain>
        <tissue evidence="1">Young leaf</tissue>
    </source>
</reference>
<dbReference type="Proteomes" id="UP000290289">
    <property type="component" value="Chromosome 8"/>
</dbReference>
<keyword evidence="2" id="KW-1185">Reference proteome</keyword>
<sequence length="71" mass="7994">MDPISLICIFPSLSSTRHFGNSLASDSIETPKLSENKTVRAWSGPKVDNIVLRNNVKVRVYEWIYATKLDA</sequence>
<protein>
    <submittedName>
        <fullName evidence="1">Uncharacterized protein</fullName>
    </submittedName>
</protein>
<name>A0A498JBE1_MALDO</name>
<proteinExistence type="predicted"/>